<dbReference type="Proteomes" id="UP001056681">
    <property type="component" value="Chromosome"/>
</dbReference>
<organism evidence="1 2">
    <name type="scientific">Luteibacter flocculans</name>
    <dbReference type="NCBI Taxonomy" id="2780091"/>
    <lineage>
        <taxon>Bacteria</taxon>
        <taxon>Pseudomonadati</taxon>
        <taxon>Pseudomonadota</taxon>
        <taxon>Gammaproteobacteria</taxon>
        <taxon>Lysobacterales</taxon>
        <taxon>Rhodanobacteraceae</taxon>
        <taxon>Luteibacter</taxon>
    </lineage>
</organism>
<evidence type="ECO:0000313" key="2">
    <source>
        <dbReference type="Proteomes" id="UP001056681"/>
    </source>
</evidence>
<keyword evidence="2" id="KW-1185">Reference proteome</keyword>
<name>A0ABY4T6Z4_9GAMM</name>
<dbReference type="EMBL" id="CP063231">
    <property type="protein sequence ID" value="URL59862.1"/>
    <property type="molecule type" value="Genomic_DNA"/>
</dbReference>
<gene>
    <name evidence="1" type="ORF">IM816_07165</name>
</gene>
<dbReference type="RefSeq" id="WP_250340348.1">
    <property type="nucleotide sequence ID" value="NZ_CP063231.1"/>
</dbReference>
<dbReference type="InterPro" id="IPR045390">
    <property type="entry name" value="ABC-3C_MC3"/>
</dbReference>
<protein>
    <submittedName>
        <fullName evidence="1">Uncharacterized protein</fullName>
    </submittedName>
</protein>
<reference evidence="1" key="1">
    <citation type="submission" date="2020-10" db="EMBL/GenBank/DDBJ databases">
        <title>Whole-genome sequence of Luteibacter sp. EIF3.</title>
        <authorList>
            <person name="Friedrich I."/>
            <person name="Hertel R."/>
            <person name="Daniel R."/>
        </authorList>
    </citation>
    <scope>NUCLEOTIDE SEQUENCE</scope>
    <source>
        <strain evidence="1">EIF3</strain>
    </source>
</reference>
<evidence type="ECO:0000313" key="1">
    <source>
        <dbReference type="EMBL" id="URL59862.1"/>
    </source>
</evidence>
<dbReference type="Pfam" id="PF20131">
    <property type="entry name" value="MC3"/>
    <property type="match status" value="1"/>
</dbReference>
<accession>A0ABY4T6Z4</accession>
<sequence>MEAWNERVVEEANLFNPAFCAMLIAKACKDYSKKGQDTLSFPLAFLILPLIVHPGTRAALPYSTATSLISWTQERRGDLVEFGAHTRRLLPYTREAIMFGLAHTMLTLDESGGINTGKSYVAPTEKKTELFTSEVRDCLDRAGFVGRWFAAAGTASTIYSVLGVTP</sequence>
<proteinExistence type="predicted"/>